<dbReference type="EMBL" id="CP047121">
    <property type="protein sequence ID" value="QHB51438.1"/>
    <property type="molecule type" value="Genomic_DNA"/>
</dbReference>
<dbReference type="Proteomes" id="UP000465035">
    <property type="component" value="Chromosome"/>
</dbReference>
<evidence type="ECO:0000313" key="2">
    <source>
        <dbReference type="Proteomes" id="UP000465035"/>
    </source>
</evidence>
<accession>A0A6P1E445</accession>
<dbReference type="GeneID" id="69057516"/>
<dbReference type="AlphaFoldDB" id="A0A6P1E445"/>
<gene>
    <name evidence="1" type="ORF">GQR93_04000</name>
</gene>
<reference evidence="1 2" key="1">
    <citation type="submission" date="2019-12" db="EMBL/GenBank/DDBJ databases">
        <title>Lactobacillus hilgardii FLUB.</title>
        <authorList>
            <person name="Gustaw K."/>
        </authorList>
    </citation>
    <scope>NUCLEOTIDE SEQUENCE [LARGE SCALE GENOMIC DNA]</scope>
    <source>
        <strain evidence="1 2">FLUB</strain>
    </source>
</reference>
<dbReference type="RefSeq" id="WP_003552490.1">
    <property type="nucleotide sequence ID" value="NZ_CABKOL010000106.1"/>
</dbReference>
<organism evidence="1 2">
    <name type="scientific">Lentilactobacillus hilgardii</name>
    <name type="common">Lactobacillus hilgardii</name>
    <dbReference type="NCBI Taxonomy" id="1588"/>
    <lineage>
        <taxon>Bacteria</taxon>
        <taxon>Bacillati</taxon>
        <taxon>Bacillota</taxon>
        <taxon>Bacilli</taxon>
        <taxon>Lactobacillales</taxon>
        <taxon>Lactobacillaceae</taxon>
        <taxon>Lentilactobacillus</taxon>
    </lineage>
</organism>
<proteinExistence type="predicted"/>
<name>A0A6P1E445_LENHI</name>
<sequence length="79" mass="9395">MNEEERFEKMLQDKDYKYFDSLLKKALTNHDDHFSFSTQHFDNHQEAQSTLCQWADQHQEVNGFEIGPVDITVHLHTTV</sequence>
<evidence type="ECO:0000313" key="1">
    <source>
        <dbReference type="EMBL" id="QHB51438.1"/>
    </source>
</evidence>
<protein>
    <submittedName>
        <fullName evidence="1">Uncharacterized protein</fullName>
    </submittedName>
</protein>